<dbReference type="InterPro" id="IPR011518">
    <property type="entry name" value="Transposase_36"/>
</dbReference>
<evidence type="ECO:0000313" key="1">
    <source>
        <dbReference type="EMBL" id="EQD57456.1"/>
    </source>
</evidence>
<accession>T1A9T7</accession>
<dbReference type="NCBIfam" id="NF033519">
    <property type="entry name" value="transpos_ISAzo13"/>
    <property type="match status" value="1"/>
</dbReference>
<feature type="non-terminal residue" evidence="1">
    <location>
        <position position="1"/>
    </location>
</feature>
<dbReference type="AlphaFoldDB" id="T1A9T7"/>
<organism evidence="1">
    <name type="scientific">mine drainage metagenome</name>
    <dbReference type="NCBI Taxonomy" id="410659"/>
    <lineage>
        <taxon>unclassified sequences</taxon>
        <taxon>metagenomes</taxon>
        <taxon>ecological metagenomes</taxon>
    </lineage>
</organism>
<proteinExistence type="predicted"/>
<comment type="caution">
    <text evidence="1">The sequence shown here is derived from an EMBL/GenBank/DDBJ whole genome shotgun (WGS) entry which is preliminary data.</text>
</comment>
<reference evidence="1" key="1">
    <citation type="submission" date="2013-08" db="EMBL/GenBank/DDBJ databases">
        <authorList>
            <person name="Mendez C."/>
            <person name="Richter M."/>
            <person name="Ferrer M."/>
            <person name="Sanchez J."/>
        </authorList>
    </citation>
    <scope>NUCLEOTIDE SEQUENCE</scope>
</reference>
<gene>
    <name evidence="1" type="ORF">B1B_08801</name>
</gene>
<dbReference type="Pfam" id="PF07592">
    <property type="entry name" value="DDE_Tnp_ISAZ013"/>
    <property type="match status" value="1"/>
</dbReference>
<name>T1A9T7_9ZZZZ</name>
<reference evidence="1" key="2">
    <citation type="journal article" date="2014" name="ISME J.">
        <title>Microbial stratification in low pH oxic and suboxic macroscopic growths along an acid mine drainage.</title>
        <authorList>
            <person name="Mendez-Garcia C."/>
            <person name="Mesa V."/>
            <person name="Sprenger R.R."/>
            <person name="Richter M."/>
            <person name="Diez M.S."/>
            <person name="Solano J."/>
            <person name="Bargiela R."/>
            <person name="Golyshina O.V."/>
            <person name="Manteca A."/>
            <person name="Ramos J.L."/>
            <person name="Gallego J.R."/>
            <person name="Llorente I."/>
            <person name="Martins Dos Santos V.A."/>
            <person name="Jensen O.N."/>
            <person name="Pelaez A.I."/>
            <person name="Sanchez J."/>
            <person name="Ferrer M."/>
        </authorList>
    </citation>
    <scope>NUCLEOTIDE SEQUENCE</scope>
</reference>
<protein>
    <submittedName>
        <fullName evidence="1">Rhodopirellula transposase family protein</fullName>
    </submittedName>
</protein>
<sequence length="195" mass="22346">DEVNVYDFLSDAEGKAIPYGVYDIKANEGWVNIGIDHDTAEFAVESIRRWWNLLGKKRYPDAERLMIAADGGGSNGSRVRLWKIELQKFADESHLDITVCHFPPGMSKWNKIEHRMFSYITMNWRGKPLRSYETIIELIGNTRTKNGLKISADIDAGIYETGREISEEELGKIALVGDTFHGEWNYMIQSRKDIT</sequence>
<dbReference type="EMBL" id="AUZY01005767">
    <property type="protein sequence ID" value="EQD57456.1"/>
    <property type="molecule type" value="Genomic_DNA"/>
</dbReference>